<dbReference type="InterPro" id="IPR018060">
    <property type="entry name" value="HTH_AraC"/>
</dbReference>
<dbReference type="RefSeq" id="WP_375355738.1">
    <property type="nucleotide sequence ID" value="NZ_JBHHMI010000010.1"/>
</dbReference>
<comment type="caution">
    <text evidence="5">The sequence shown here is derived from an EMBL/GenBank/DDBJ whole genome shotgun (WGS) entry which is preliminary data.</text>
</comment>
<protein>
    <submittedName>
        <fullName evidence="5">Helix-turn-helix domain-containing protein</fullName>
    </submittedName>
</protein>
<dbReference type="InterPro" id="IPR037923">
    <property type="entry name" value="HTH-like"/>
</dbReference>
<dbReference type="InterPro" id="IPR009057">
    <property type="entry name" value="Homeodomain-like_sf"/>
</dbReference>
<dbReference type="InterPro" id="IPR003313">
    <property type="entry name" value="AraC-bd"/>
</dbReference>
<dbReference type="InterPro" id="IPR018062">
    <property type="entry name" value="HTH_AraC-typ_CS"/>
</dbReference>
<dbReference type="PROSITE" id="PS00041">
    <property type="entry name" value="HTH_ARAC_FAMILY_1"/>
    <property type="match status" value="1"/>
</dbReference>
<evidence type="ECO:0000313" key="5">
    <source>
        <dbReference type="EMBL" id="MFB5267734.1"/>
    </source>
</evidence>
<evidence type="ECO:0000256" key="3">
    <source>
        <dbReference type="ARBA" id="ARBA00023163"/>
    </source>
</evidence>
<dbReference type="SUPFAM" id="SSF51215">
    <property type="entry name" value="Regulatory protein AraC"/>
    <property type="match status" value="1"/>
</dbReference>
<keyword evidence="6" id="KW-1185">Reference proteome</keyword>
<evidence type="ECO:0000256" key="2">
    <source>
        <dbReference type="ARBA" id="ARBA00023125"/>
    </source>
</evidence>
<keyword evidence="2" id="KW-0238">DNA-binding</keyword>
<dbReference type="PANTHER" id="PTHR43280:SF28">
    <property type="entry name" value="HTH-TYPE TRANSCRIPTIONAL ACTIVATOR RHAS"/>
    <property type="match status" value="1"/>
</dbReference>
<dbReference type="PRINTS" id="PR00032">
    <property type="entry name" value="HTHARAC"/>
</dbReference>
<dbReference type="Gene3D" id="1.10.10.60">
    <property type="entry name" value="Homeodomain-like"/>
    <property type="match status" value="2"/>
</dbReference>
<dbReference type="SMART" id="SM00342">
    <property type="entry name" value="HTH_ARAC"/>
    <property type="match status" value="1"/>
</dbReference>
<accession>A0ABV5AU49</accession>
<keyword evidence="3" id="KW-0804">Transcription</keyword>
<evidence type="ECO:0000256" key="1">
    <source>
        <dbReference type="ARBA" id="ARBA00023015"/>
    </source>
</evidence>
<dbReference type="Pfam" id="PF12833">
    <property type="entry name" value="HTH_18"/>
    <property type="match status" value="1"/>
</dbReference>
<dbReference type="Pfam" id="PF02311">
    <property type="entry name" value="AraC_binding"/>
    <property type="match status" value="1"/>
</dbReference>
<name>A0ABV5AU49_9BACL</name>
<feature type="domain" description="HTH araC/xylS-type" evidence="4">
    <location>
        <begin position="172"/>
        <end position="271"/>
    </location>
</feature>
<gene>
    <name evidence="5" type="ORF">ACE41H_13210</name>
</gene>
<keyword evidence="1" id="KW-0805">Transcription regulation</keyword>
<dbReference type="Proteomes" id="UP001580346">
    <property type="component" value="Unassembled WGS sequence"/>
</dbReference>
<dbReference type="Gene3D" id="2.60.120.280">
    <property type="entry name" value="Regulatory protein AraC"/>
    <property type="match status" value="1"/>
</dbReference>
<dbReference type="InterPro" id="IPR020449">
    <property type="entry name" value="Tscrpt_reg_AraC-type_HTH"/>
</dbReference>
<proteinExistence type="predicted"/>
<evidence type="ECO:0000259" key="4">
    <source>
        <dbReference type="PROSITE" id="PS01124"/>
    </source>
</evidence>
<reference evidence="5 6" key="1">
    <citation type="submission" date="2024-09" db="EMBL/GenBank/DDBJ databases">
        <title>Paenibacillus zeirhizospherea sp. nov., isolated from surface of the maize (Zea mays) roots in a horticulture field, Hungary.</title>
        <authorList>
            <person name="Marton D."/>
            <person name="Farkas M."/>
            <person name="Bedics A."/>
            <person name="Toth E."/>
            <person name="Tancsics A."/>
            <person name="Boka K."/>
            <person name="Maroti G."/>
            <person name="Kriszt B."/>
            <person name="Cserhati M."/>
        </authorList>
    </citation>
    <scope>NUCLEOTIDE SEQUENCE [LARGE SCALE GENOMIC DNA]</scope>
    <source>
        <strain evidence="5 6">KCTC 33519</strain>
    </source>
</reference>
<dbReference type="SUPFAM" id="SSF46689">
    <property type="entry name" value="Homeodomain-like"/>
    <property type="match status" value="2"/>
</dbReference>
<organism evidence="5 6">
    <name type="scientific">Paenibacillus enshidis</name>
    <dbReference type="NCBI Taxonomy" id="1458439"/>
    <lineage>
        <taxon>Bacteria</taxon>
        <taxon>Bacillati</taxon>
        <taxon>Bacillota</taxon>
        <taxon>Bacilli</taxon>
        <taxon>Bacillales</taxon>
        <taxon>Paenibacillaceae</taxon>
        <taxon>Paenibacillus</taxon>
    </lineage>
</organism>
<evidence type="ECO:0000313" key="6">
    <source>
        <dbReference type="Proteomes" id="UP001580346"/>
    </source>
</evidence>
<dbReference type="PANTHER" id="PTHR43280">
    <property type="entry name" value="ARAC-FAMILY TRANSCRIPTIONAL REGULATOR"/>
    <property type="match status" value="1"/>
</dbReference>
<sequence>MKKIRYTFSGQEKPLPLFVESIGYNPQEEDFARPEGYPYFHWLQTVEGEGVFSFSGEEYTLGKGAGILLMPFTEHSYYSMGDAWSTLYVTFGGASADSILNALEIGASKVYTESEEFPFSELIWRMLKKIGKGAEFSRLDASEELYRFLIMLKKYGKTENQPSLSHYYDRIRPVVEWLESEYAENIGLQEMSRQAGVSPQHLSHLFRETFNMSPYAFLIQLRIREAKKLLVARPELPLKEVASKVGFQDVSHFVATFKKIEQITPSKYRGLFN</sequence>
<dbReference type="EMBL" id="JBHHMI010000010">
    <property type="protein sequence ID" value="MFB5267734.1"/>
    <property type="molecule type" value="Genomic_DNA"/>
</dbReference>
<dbReference type="PROSITE" id="PS01124">
    <property type="entry name" value="HTH_ARAC_FAMILY_2"/>
    <property type="match status" value="1"/>
</dbReference>